<evidence type="ECO:0000256" key="1">
    <source>
        <dbReference type="ARBA" id="ARBA00012528"/>
    </source>
</evidence>
<accession>A0A4R1NL45</accession>
<keyword evidence="3" id="KW-0472">Membrane</keyword>
<dbReference type="PANTHER" id="PTHR45138">
    <property type="entry name" value="REGULATORY COMPONENTS OF SENSORY TRANSDUCTION SYSTEM"/>
    <property type="match status" value="1"/>
</dbReference>
<dbReference type="InterPro" id="IPR050469">
    <property type="entry name" value="Diguanylate_Cyclase"/>
</dbReference>
<dbReference type="OrthoDB" id="7801365at2"/>
<dbReference type="Gene3D" id="3.30.70.270">
    <property type="match status" value="1"/>
</dbReference>
<feature type="transmembrane region" description="Helical" evidence="3">
    <location>
        <begin position="298"/>
        <end position="322"/>
    </location>
</feature>
<reference evidence="6 7" key="1">
    <citation type="submission" date="2019-03" db="EMBL/GenBank/DDBJ databases">
        <title>Genomic Encyclopedia of Archaeal and Bacterial Type Strains, Phase II (KMG-II): from individual species to whole genera.</title>
        <authorList>
            <person name="Goeker M."/>
        </authorList>
    </citation>
    <scope>NUCLEOTIDE SEQUENCE [LARGE SCALE GENOMIC DNA]</scope>
    <source>
        <strain evidence="6 7">DSM 26433</strain>
    </source>
</reference>
<dbReference type="CDD" id="cd01949">
    <property type="entry name" value="GGDEF"/>
    <property type="match status" value="1"/>
</dbReference>
<feature type="signal peptide" evidence="4">
    <location>
        <begin position="1"/>
        <end position="22"/>
    </location>
</feature>
<feature type="chain" id="PRO_5020998846" description="diguanylate cyclase" evidence="4">
    <location>
        <begin position="23"/>
        <end position="606"/>
    </location>
</feature>
<dbReference type="EMBL" id="SMGR01000001">
    <property type="protein sequence ID" value="TCL08825.1"/>
    <property type="molecule type" value="Genomic_DNA"/>
</dbReference>
<gene>
    <name evidence="6" type="ORF">BXY66_0865</name>
</gene>
<dbReference type="AlphaFoldDB" id="A0A4R1NL45"/>
<keyword evidence="4" id="KW-0732">Signal</keyword>
<dbReference type="PROSITE" id="PS50887">
    <property type="entry name" value="GGDEF"/>
    <property type="match status" value="1"/>
</dbReference>
<dbReference type="InterPro" id="IPR011623">
    <property type="entry name" value="7TMR_DISM_rcpt_extracell_dom1"/>
</dbReference>
<comment type="catalytic activity">
    <reaction evidence="2">
        <text>2 GTP = 3',3'-c-di-GMP + 2 diphosphate</text>
        <dbReference type="Rhea" id="RHEA:24898"/>
        <dbReference type="ChEBI" id="CHEBI:33019"/>
        <dbReference type="ChEBI" id="CHEBI:37565"/>
        <dbReference type="ChEBI" id="CHEBI:58805"/>
        <dbReference type="EC" id="2.7.7.65"/>
    </reaction>
</comment>
<feature type="transmembrane region" description="Helical" evidence="3">
    <location>
        <begin position="267"/>
        <end position="286"/>
    </location>
</feature>
<dbReference type="SUPFAM" id="SSF55073">
    <property type="entry name" value="Nucleotide cyclase"/>
    <property type="match status" value="1"/>
</dbReference>
<dbReference type="RefSeq" id="WP_132858919.1">
    <property type="nucleotide sequence ID" value="NZ_SMGR01000001.1"/>
</dbReference>
<dbReference type="SMART" id="SM00267">
    <property type="entry name" value="GGDEF"/>
    <property type="match status" value="1"/>
</dbReference>
<dbReference type="Proteomes" id="UP000295673">
    <property type="component" value="Unassembled WGS sequence"/>
</dbReference>
<name>A0A4R1NL45_9RHOB</name>
<feature type="transmembrane region" description="Helical" evidence="3">
    <location>
        <begin position="328"/>
        <end position="346"/>
    </location>
</feature>
<dbReference type="PANTHER" id="PTHR45138:SF9">
    <property type="entry name" value="DIGUANYLATE CYCLASE DGCM-RELATED"/>
    <property type="match status" value="1"/>
</dbReference>
<sequence length="606" mass="66642">MPAKVKSLLRVLVLFGLMTVQAVCAQAERATFDLRQTDFAAGSVVDLQGEWHFKWGEFLPPDQASEAIDRNVMVRVEVPSRWGHYSSEIAQSSDKPGKATFIAHLALPENLGKPLVLLLPEVRDGYRLFWQPDEPDGSTRLLAEEGSLSAPQQVAQRMLTHPADISGSGFLVLHVFKETASRGGLRKAPQLSAAKPNNTRIGLKTLETGFVIGAMFLIVWNNMMLYLGHARDKAALILGLGTLGLMLRTLATSNAIEMAFGTEWYQFRYRLEIALMPLLAWAAAAINQNLSENFLPNWLMRSIAAASIGLACLTMVATFSILSPIVPIVQVHLLGVFGICIVRFAIGLLRREHKTGKLAFALFACAATGVNDVVVALSNTYQMLLAPYSILILMAVYSQAIFKRASESLARNAILEGEKEQLAKAHEDALFWATHDHLTGLMNRQGLSKALKERWADRRSQNQPASLVLFDVDHFKSVNDTFGHDIGDKVLIGLSRLLKEANLRRDDRFVRFGGEEFLLFLPDTSLAEATVIAERLRQTIASTPILGNPDELNLTCSFGVAETPDAATMSADRLLKLADEALYAAKHAGRNCVRAAERSIKIEQAA</sequence>
<dbReference type="InterPro" id="IPR000160">
    <property type="entry name" value="GGDEF_dom"/>
</dbReference>
<dbReference type="GO" id="GO:0052621">
    <property type="term" value="F:diguanylate cyclase activity"/>
    <property type="evidence" value="ECO:0007669"/>
    <property type="project" value="UniProtKB-EC"/>
</dbReference>
<evidence type="ECO:0000313" key="6">
    <source>
        <dbReference type="EMBL" id="TCL08825.1"/>
    </source>
</evidence>
<feature type="transmembrane region" description="Helical" evidence="3">
    <location>
        <begin position="383"/>
        <end position="402"/>
    </location>
</feature>
<dbReference type="NCBIfam" id="TIGR00254">
    <property type="entry name" value="GGDEF"/>
    <property type="match status" value="1"/>
</dbReference>
<feature type="transmembrane region" description="Helical" evidence="3">
    <location>
        <begin position="234"/>
        <end position="255"/>
    </location>
</feature>
<keyword evidence="3" id="KW-1133">Transmembrane helix</keyword>
<dbReference type="FunFam" id="3.30.70.270:FF:000001">
    <property type="entry name" value="Diguanylate cyclase domain protein"/>
    <property type="match status" value="1"/>
</dbReference>
<dbReference type="InterPro" id="IPR029787">
    <property type="entry name" value="Nucleotide_cyclase"/>
</dbReference>
<evidence type="ECO:0000259" key="5">
    <source>
        <dbReference type="PROSITE" id="PS50887"/>
    </source>
</evidence>
<feature type="transmembrane region" description="Helical" evidence="3">
    <location>
        <begin position="358"/>
        <end position="377"/>
    </location>
</feature>
<feature type="transmembrane region" description="Helical" evidence="3">
    <location>
        <begin position="208"/>
        <end position="227"/>
    </location>
</feature>
<feature type="domain" description="GGDEF" evidence="5">
    <location>
        <begin position="463"/>
        <end position="598"/>
    </location>
</feature>
<dbReference type="EC" id="2.7.7.65" evidence="1"/>
<organism evidence="6 7">
    <name type="scientific">Shimia isoporae</name>
    <dbReference type="NCBI Taxonomy" id="647720"/>
    <lineage>
        <taxon>Bacteria</taxon>
        <taxon>Pseudomonadati</taxon>
        <taxon>Pseudomonadota</taxon>
        <taxon>Alphaproteobacteria</taxon>
        <taxon>Rhodobacterales</taxon>
        <taxon>Roseobacteraceae</taxon>
    </lineage>
</organism>
<evidence type="ECO:0000256" key="2">
    <source>
        <dbReference type="ARBA" id="ARBA00034247"/>
    </source>
</evidence>
<dbReference type="Pfam" id="PF07695">
    <property type="entry name" value="7TMR-DISM_7TM"/>
    <property type="match status" value="1"/>
</dbReference>
<dbReference type="InterPro" id="IPR043128">
    <property type="entry name" value="Rev_trsase/Diguanyl_cyclase"/>
</dbReference>
<protein>
    <recommendedName>
        <fullName evidence="1">diguanylate cyclase</fullName>
        <ecNumber evidence="1">2.7.7.65</ecNumber>
    </recommendedName>
</protein>
<comment type="caution">
    <text evidence="6">The sequence shown here is derived from an EMBL/GenBank/DDBJ whole genome shotgun (WGS) entry which is preliminary data.</text>
</comment>
<proteinExistence type="predicted"/>
<keyword evidence="7" id="KW-1185">Reference proteome</keyword>
<evidence type="ECO:0000256" key="4">
    <source>
        <dbReference type="SAM" id="SignalP"/>
    </source>
</evidence>
<keyword evidence="3" id="KW-0812">Transmembrane</keyword>
<evidence type="ECO:0000313" key="7">
    <source>
        <dbReference type="Proteomes" id="UP000295673"/>
    </source>
</evidence>
<dbReference type="Pfam" id="PF00990">
    <property type="entry name" value="GGDEF"/>
    <property type="match status" value="1"/>
</dbReference>
<evidence type="ECO:0000256" key="3">
    <source>
        <dbReference type="SAM" id="Phobius"/>
    </source>
</evidence>